<sequence>MNKNLLDHLARYIKMLQKSTWGKFLSYSLQFLSKLIISSYKLLQIFFKARMLIYENHFLAKEELILEKKLLVQARKIVVLDKLIGKNSKIYCHNWVLLDLLRQRVLLISERMDAIIRQISFISDKQQLNQNLRYSLMLESYLIESDIVKQFSIYVDKCHDNFLSLSLMVWLKRRACRIRAYLYTPIDRYAQYRTMVQKRNLVGFKFWIYSLYCLVKLFF</sequence>
<gene>
    <name evidence="1" type="primary">ORF219</name>
    <name evidence="1" type="ORF">Cyp_tor1Pt0176</name>
</gene>
<accession>A0A291F588</accession>
<evidence type="ECO:0000313" key="1">
    <source>
        <dbReference type="EMBL" id="ATG27291.1"/>
    </source>
</evidence>
<keyword evidence="1" id="KW-0934">Plastid</keyword>
<geneLocation type="plastid" evidence="1"/>
<proteinExistence type="predicted"/>
<dbReference type="GeneID" id="34729913"/>
<reference evidence="1" key="1">
    <citation type="journal article" date="2014" name="Proc. Natl. Acad. Sci. U.S.A.">
        <title>The dynamic history of plastid genomes in the Campanulaceae sensu lato is unique among angiosperms.</title>
        <authorList>
            <person name="Knox E.B."/>
        </authorList>
    </citation>
    <scope>NUCLEOTIDE SEQUENCE</scope>
</reference>
<dbReference type="EMBL" id="MF770631">
    <property type="protein sequence ID" value="ATG27291.1"/>
    <property type="molecule type" value="Genomic_DNA"/>
</dbReference>
<reference evidence="1" key="2">
    <citation type="submission" date="2017-08" db="EMBL/GenBank/DDBJ databases">
        <authorList>
            <person name="Knox E.B."/>
        </authorList>
    </citation>
    <scope>NUCLEOTIDE SEQUENCE</scope>
</reference>
<dbReference type="AlphaFoldDB" id="A0A291F588"/>
<name>A0A291F588_9ASTR</name>
<organism evidence="1">
    <name type="scientific">Cyphia tortilis</name>
    <dbReference type="NCBI Taxonomy" id="2041122"/>
    <lineage>
        <taxon>Eukaryota</taxon>
        <taxon>Viridiplantae</taxon>
        <taxon>Streptophyta</taxon>
        <taxon>Embryophyta</taxon>
        <taxon>Tracheophyta</taxon>
        <taxon>Spermatophyta</taxon>
        <taxon>Magnoliopsida</taxon>
        <taxon>eudicotyledons</taxon>
        <taxon>Gunneridae</taxon>
        <taxon>Pentapetalae</taxon>
        <taxon>asterids</taxon>
        <taxon>campanulids</taxon>
        <taxon>Asterales</taxon>
        <taxon>Campanulaceae</taxon>
        <taxon>Cyphia</taxon>
    </lineage>
</organism>
<protein>
    <submittedName>
        <fullName evidence="1">Uncharacterized protein</fullName>
    </submittedName>
</protein>
<dbReference type="RefSeq" id="YP_009436915.1">
    <property type="nucleotide sequence ID" value="NC_036094.1"/>
</dbReference>